<evidence type="ECO:0000256" key="4">
    <source>
        <dbReference type="ARBA" id="ARBA00022833"/>
    </source>
</evidence>
<evidence type="ECO:0000256" key="2">
    <source>
        <dbReference type="ARBA" id="ARBA00022763"/>
    </source>
</evidence>
<evidence type="ECO:0000256" key="6">
    <source>
        <dbReference type="SAM" id="MobiDB-lite"/>
    </source>
</evidence>
<dbReference type="InterPro" id="IPR006642">
    <property type="entry name" value="Rad18_UBZ4"/>
</dbReference>
<evidence type="ECO:0000256" key="3">
    <source>
        <dbReference type="ARBA" id="ARBA00022771"/>
    </source>
</evidence>
<feature type="compositionally biased region" description="Polar residues" evidence="6">
    <location>
        <begin position="704"/>
        <end position="721"/>
    </location>
</feature>
<name>A0AAN9KME5_CANGL</name>
<evidence type="ECO:0000256" key="1">
    <source>
        <dbReference type="ARBA" id="ARBA00022723"/>
    </source>
</evidence>
<dbReference type="EMBL" id="JAYMYQ010000007">
    <property type="protein sequence ID" value="KAK7320410.1"/>
    <property type="molecule type" value="Genomic_DNA"/>
</dbReference>
<gene>
    <name evidence="8" type="ORF">VNO77_29844</name>
</gene>
<proteinExistence type="predicted"/>
<keyword evidence="4" id="KW-0862">Zinc</keyword>
<reference evidence="8 9" key="1">
    <citation type="submission" date="2024-01" db="EMBL/GenBank/DDBJ databases">
        <title>The genomes of 5 underutilized Papilionoideae crops provide insights into root nodulation and disease resistanc.</title>
        <authorList>
            <person name="Jiang F."/>
        </authorList>
    </citation>
    <scope>NUCLEOTIDE SEQUENCE [LARGE SCALE GENOMIC DNA]</scope>
    <source>
        <strain evidence="8">LVBAO_FW01</strain>
        <tissue evidence="8">Leaves</tissue>
    </source>
</reference>
<dbReference type="PANTHER" id="PTHR36892">
    <property type="entry name" value="OS01G0201800 PROTEIN"/>
    <property type="match status" value="1"/>
</dbReference>
<evidence type="ECO:0000256" key="5">
    <source>
        <dbReference type="ARBA" id="ARBA00023204"/>
    </source>
</evidence>
<feature type="region of interest" description="Disordered" evidence="6">
    <location>
        <begin position="54"/>
        <end position="103"/>
    </location>
</feature>
<dbReference type="Proteomes" id="UP001367508">
    <property type="component" value="Unassembled WGS sequence"/>
</dbReference>
<dbReference type="GO" id="GO:0003677">
    <property type="term" value="F:DNA binding"/>
    <property type="evidence" value="ECO:0007669"/>
    <property type="project" value="InterPro"/>
</dbReference>
<feature type="compositionally biased region" description="Basic and acidic residues" evidence="6">
    <location>
        <begin position="59"/>
        <end position="74"/>
    </location>
</feature>
<dbReference type="GO" id="GO:0008270">
    <property type="term" value="F:zinc ion binding"/>
    <property type="evidence" value="ECO:0007669"/>
    <property type="project" value="UniProtKB-KW"/>
</dbReference>
<protein>
    <recommendedName>
        <fullName evidence="7">UBZ4-type domain-containing protein</fullName>
    </recommendedName>
</protein>
<feature type="domain" description="UBZ4-type" evidence="7">
    <location>
        <begin position="245"/>
        <end position="270"/>
    </location>
</feature>
<evidence type="ECO:0000259" key="7">
    <source>
        <dbReference type="SMART" id="SM00734"/>
    </source>
</evidence>
<dbReference type="GO" id="GO:0006281">
    <property type="term" value="P:DNA repair"/>
    <property type="evidence" value="ECO:0007669"/>
    <property type="project" value="UniProtKB-KW"/>
</dbReference>
<feature type="compositionally biased region" description="Basic residues" evidence="6">
    <location>
        <begin position="389"/>
        <end position="399"/>
    </location>
</feature>
<dbReference type="SMART" id="SM00734">
    <property type="entry name" value="ZnF_Rad18"/>
    <property type="match status" value="2"/>
</dbReference>
<feature type="domain" description="UBZ4-type" evidence="7">
    <location>
        <begin position="111"/>
        <end position="136"/>
    </location>
</feature>
<keyword evidence="3" id="KW-0863">Zinc-finger</keyword>
<keyword evidence="2" id="KW-0227">DNA damage</keyword>
<organism evidence="8 9">
    <name type="scientific">Canavalia gladiata</name>
    <name type="common">Sword bean</name>
    <name type="synonym">Dolichos gladiatus</name>
    <dbReference type="NCBI Taxonomy" id="3824"/>
    <lineage>
        <taxon>Eukaryota</taxon>
        <taxon>Viridiplantae</taxon>
        <taxon>Streptophyta</taxon>
        <taxon>Embryophyta</taxon>
        <taxon>Tracheophyta</taxon>
        <taxon>Spermatophyta</taxon>
        <taxon>Magnoliopsida</taxon>
        <taxon>eudicotyledons</taxon>
        <taxon>Gunneridae</taxon>
        <taxon>Pentapetalae</taxon>
        <taxon>rosids</taxon>
        <taxon>fabids</taxon>
        <taxon>Fabales</taxon>
        <taxon>Fabaceae</taxon>
        <taxon>Papilionoideae</taxon>
        <taxon>50 kb inversion clade</taxon>
        <taxon>NPAAA clade</taxon>
        <taxon>indigoferoid/millettioid clade</taxon>
        <taxon>Phaseoleae</taxon>
        <taxon>Canavalia</taxon>
    </lineage>
</organism>
<feature type="region of interest" description="Disordered" evidence="6">
    <location>
        <begin position="1097"/>
        <end position="1123"/>
    </location>
</feature>
<feature type="compositionally biased region" description="Polar residues" evidence="6">
    <location>
        <begin position="732"/>
        <end position="743"/>
    </location>
</feature>
<dbReference type="PANTHER" id="PTHR36892:SF1">
    <property type="entry name" value="OS05G0518200 PROTEIN"/>
    <property type="match status" value="1"/>
</dbReference>
<keyword evidence="9" id="KW-1185">Reference proteome</keyword>
<comment type="caution">
    <text evidence="8">The sequence shown here is derived from an EMBL/GenBank/DDBJ whole genome shotgun (WGS) entry which is preliminary data.</text>
</comment>
<feature type="compositionally biased region" description="Basic residues" evidence="6">
    <location>
        <begin position="356"/>
        <end position="371"/>
    </location>
</feature>
<feature type="compositionally biased region" description="Polar residues" evidence="6">
    <location>
        <begin position="1097"/>
        <end position="1116"/>
    </location>
</feature>
<keyword evidence="5" id="KW-0234">DNA repair</keyword>
<evidence type="ECO:0000313" key="9">
    <source>
        <dbReference type="Proteomes" id="UP001367508"/>
    </source>
</evidence>
<feature type="compositionally biased region" description="Acidic residues" evidence="6">
    <location>
        <begin position="75"/>
        <end position="84"/>
    </location>
</feature>
<feature type="region of interest" description="Disordered" evidence="6">
    <location>
        <begin position="1265"/>
        <end position="1284"/>
    </location>
</feature>
<feature type="region of interest" description="Disordered" evidence="6">
    <location>
        <begin position="349"/>
        <end position="412"/>
    </location>
</feature>
<sequence>MAATFDGFSIRDYTSKMRSIDVFKCWPFTSTTSRDVSGEEVQSWLPPMELPVYHCPRSNNHDTKNPDNQEVSRTDEDDDDCSEEESAKSDTSASPPVDANVNANNDDEKLEMVCPVCREFNAATLTAVNAHIDGCLAQTMREERRHMRMMNLKSSKSKAPKKRSIAEIFKVEEEEQQQQQQQQQQPQIENVLKFWPFREDADEVSITVTKFRWLSRRLEALRSKRVGGESAKSDHGDSAEEEKLEMVCPVCRDFNAATVTAVNAHIDGCLAQAVREERRQMRRTVSSKSKPKPPKKRSIAEILTVAPPIEAGKSKAIEIEEKENKFDYGAGDSTSADAAAAVISVIKSKKSTNNNRKNKKTKKAKKKKSKVEKHGDGGLSFLNNDKKTTVSKKKKKKKNVFSNGPTGKKDGAYKRMVKTAVISSRKLKDTIRNKMVALHEVDPSIHRKKLGLNDLSAEKKQEVKNCDTVGKQQKAVSPVHGILKNHLKHASEKTSSGCNIPDGTEESHYYDQVPTLDRHVKFSGKDSILGPKKRNSFDETMFNISSDALATPLRKEKSSGSDEETASLETNRNFDHIAVNADKDKGEEVCSIVESKQFPNLEQVTAESFLKPRTNQEQSKHLEEKSEFYTKVAVCDNNNSQLFDGGNTTTLHCSPYADISGPLSAVQEEQMSSINTQVCESGSFSYSGKLDHLDDPTFQVDAENSNENTKTFLEPSSSYSASYDKANEKPDSSLQTYGDNDNSGEALGNKQLSHMFSADMIDNSFPFTGWGKGSIRNSCLDPIFFGLPLNSHGELIDFSSSGKIGMNQPETSSILQGSLSGLPINNILRQSNQENLSSNERHVVQETFPNDGLNPFPYHPTRLAVSELQCREREEIHQPNSDICSSHYVPPLNSVLNLNKNSFIEQNQRNQVRNHSGNGMISLKEGSDHISPSSSQPTVRLMGKDVPIGRSSQEMQQLTADVWTDKEPKRRNFSEYTALEHSLLGRSSKQDWVSGSPLQISTDNVLQSTKIQSNPALQSTILMSGTGTNSGFPQQFIDLQSKLVSQNGSPGVNRNASCYFNPITQKFTSYAVFNGASDDFPEQFIPGAKPIGMSSQSLVPPTPGNFSHSTRISNGELNDRNKNPQFTKSVFGFPFLQPAANEQAKTSWFQRPNRSLPSWLSSSTDETVPGTFSQQFSGITSQSFSQNLWGINFTKSSVNHSAEVRFPSNPLTSLGPMKTTPLSPASIVQLPHVPVTPSTINNSGNRNINKVADRVKLDDMITEEHHPCTNSRKRPAANFDDSRKPMKLPNIEVQENLSRMTRLTGEKSSVVLQRNTRAVELNPHMDGARSRCCQNEAQNLNPRSYPAVDSFKLDGMVTTGPVRLGPKRAKHTLKSS</sequence>
<keyword evidence="1" id="KW-0479">Metal-binding</keyword>
<evidence type="ECO:0000313" key="8">
    <source>
        <dbReference type="EMBL" id="KAK7320410.1"/>
    </source>
</evidence>
<accession>A0AAN9KME5</accession>
<feature type="region of interest" description="Disordered" evidence="6">
    <location>
        <begin position="704"/>
        <end position="748"/>
    </location>
</feature>
<feature type="region of interest" description="Disordered" evidence="6">
    <location>
        <begin position="280"/>
        <end position="299"/>
    </location>
</feature>